<dbReference type="EMBL" id="KN881645">
    <property type="protein sequence ID" value="KIY52194.1"/>
    <property type="molecule type" value="Genomic_DNA"/>
</dbReference>
<dbReference type="Pfam" id="PF05739">
    <property type="entry name" value="SNARE"/>
    <property type="match status" value="1"/>
</dbReference>
<evidence type="ECO:0000256" key="1">
    <source>
        <dbReference type="SAM" id="MobiDB-lite"/>
    </source>
</evidence>
<keyword evidence="5" id="KW-1185">Reference proteome</keyword>
<dbReference type="AlphaFoldDB" id="A0A0D7AKC4"/>
<evidence type="ECO:0000313" key="4">
    <source>
        <dbReference type="EMBL" id="KIY52194.1"/>
    </source>
</evidence>
<protein>
    <recommendedName>
        <fullName evidence="3">t-SNARE coiled-coil homology domain-containing protein</fullName>
    </recommendedName>
</protein>
<evidence type="ECO:0000313" key="5">
    <source>
        <dbReference type="Proteomes" id="UP000054144"/>
    </source>
</evidence>
<dbReference type="PROSITE" id="PS50192">
    <property type="entry name" value="T_SNARE"/>
    <property type="match status" value="1"/>
</dbReference>
<name>A0A0D7AKC4_9AGAR</name>
<feature type="region of interest" description="Disordered" evidence="1">
    <location>
        <begin position="98"/>
        <end position="141"/>
    </location>
</feature>
<gene>
    <name evidence="4" type="ORF">FISHEDRAFT_35906</name>
</gene>
<feature type="transmembrane region" description="Helical" evidence="2">
    <location>
        <begin position="219"/>
        <end position="238"/>
    </location>
</feature>
<dbReference type="CDD" id="cd15859">
    <property type="entry name" value="SNARE_SYN8"/>
    <property type="match status" value="1"/>
</dbReference>
<dbReference type="Proteomes" id="UP000054144">
    <property type="component" value="Unassembled WGS sequence"/>
</dbReference>
<keyword evidence="2" id="KW-0472">Membrane</keyword>
<keyword evidence="2" id="KW-0812">Transmembrane</keyword>
<reference evidence="4 5" key="1">
    <citation type="journal article" date="2015" name="Fungal Genet. Biol.">
        <title>Evolution of novel wood decay mechanisms in Agaricales revealed by the genome sequences of Fistulina hepatica and Cylindrobasidium torrendii.</title>
        <authorList>
            <person name="Floudas D."/>
            <person name="Held B.W."/>
            <person name="Riley R."/>
            <person name="Nagy L.G."/>
            <person name="Koehler G."/>
            <person name="Ransdell A.S."/>
            <person name="Younus H."/>
            <person name="Chow J."/>
            <person name="Chiniquy J."/>
            <person name="Lipzen A."/>
            <person name="Tritt A."/>
            <person name="Sun H."/>
            <person name="Haridas S."/>
            <person name="LaButti K."/>
            <person name="Ohm R.A."/>
            <person name="Kues U."/>
            <person name="Blanchette R.A."/>
            <person name="Grigoriev I.V."/>
            <person name="Minto R.E."/>
            <person name="Hibbett D.S."/>
        </authorList>
    </citation>
    <scope>NUCLEOTIDE SEQUENCE [LARGE SCALE GENOMIC DNA]</scope>
    <source>
        <strain evidence="4 5">ATCC 64428</strain>
    </source>
</reference>
<proteinExistence type="predicted"/>
<feature type="compositionally biased region" description="Low complexity" evidence="1">
    <location>
        <begin position="104"/>
        <end position="114"/>
    </location>
</feature>
<evidence type="ECO:0000259" key="3">
    <source>
        <dbReference type="PROSITE" id="PS50192"/>
    </source>
</evidence>
<dbReference type="SMART" id="SM00397">
    <property type="entry name" value="t_SNARE"/>
    <property type="match status" value="1"/>
</dbReference>
<dbReference type="InterPro" id="IPR000727">
    <property type="entry name" value="T_SNARE_dom"/>
</dbReference>
<keyword evidence="2" id="KW-1133">Transmembrane helix</keyword>
<feature type="domain" description="T-SNARE coiled-coil homology" evidence="3">
    <location>
        <begin position="149"/>
        <end position="211"/>
    </location>
</feature>
<sequence length="240" mass="26436">MAQPPTLAKLTSISTQTLSLLLERQRMQMLPSFSPSSDSSAPVSMATPQVIRNLSQLKDGILALEANEGPSEAVGLLRNQYQRMRGMLGPDVCSLAVSPRDQSEAASPAASTSSLKPIPPSPDSDDLYTPYTDDPDYDQDPGILLQTQRTMMDEQDVHLDRLSKSINRQRDLSMEINDELDVHTGLLQELDTDIERASTRLTDARRRLDYFARGAKENGSAIAIAVLIFILLILIIVLKT</sequence>
<dbReference type="Gene3D" id="1.20.5.110">
    <property type="match status" value="1"/>
</dbReference>
<evidence type="ECO:0000256" key="2">
    <source>
        <dbReference type="SAM" id="Phobius"/>
    </source>
</evidence>
<accession>A0A0D7AKC4</accession>
<dbReference type="SUPFAM" id="SSF58038">
    <property type="entry name" value="SNARE fusion complex"/>
    <property type="match status" value="1"/>
</dbReference>
<organism evidence="4 5">
    <name type="scientific">Fistulina hepatica ATCC 64428</name>
    <dbReference type="NCBI Taxonomy" id="1128425"/>
    <lineage>
        <taxon>Eukaryota</taxon>
        <taxon>Fungi</taxon>
        <taxon>Dikarya</taxon>
        <taxon>Basidiomycota</taxon>
        <taxon>Agaricomycotina</taxon>
        <taxon>Agaricomycetes</taxon>
        <taxon>Agaricomycetidae</taxon>
        <taxon>Agaricales</taxon>
        <taxon>Fistulinaceae</taxon>
        <taxon>Fistulina</taxon>
    </lineage>
</organism>
<dbReference type="OrthoDB" id="244190at2759"/>